<keyword evidence="3" id="KW-1185">Reference proteome</keyword>
<evidence type="ECO:0000313" key="2">
    <source>
        <dbReference type="EMBL" id="KAL0635907.1"/>
    </source>
</evidence>
<feature type="transmembrane region" description="Helical" evidence="1">
    <location>
        <begin position="80"/>
        <end position="97"/>
    </location>
</feature>
<evidence type="ECO:0000256" key="1">
    <source>
        <dbReference type="SAM" id="Phobius"/>
    </source>
</evidence>
<keyword evidence="1" id="KW-0472">Membrane</keyword>
<dbReference type="Proteomes" id="UP001447188">
    <property type="component" value="Unassembled WGS sequence"/>
</dbReference>
<dbReference type="EMBL" id="JBBBZM010000060">
    <property type="protein sequence ID" value="KAL0635907.1"/>
    <property type="molecule type" value="Genomic_DNA"/>
</dbReference>
<gene>
    <name evidence="2" type="ORF">Q9L58_005150</name>
</gene>
<protein>
    <recommendedName>
        <fullName evidence="4">MARVEL domain-containing protein</fullName>
    </recommendedName>
</protein>
<keyword evidence="1" id="KW-1133">Transmembrane helix</keyword>
<reference evidence="2 3" key="1">
    <citation type="submission" date="2024-02" db="EMBL/GenBank/DDBJ databases">
        <title>Discinaceae phylogenomics.</title>
        <authorList>
            <person name="Dirks A.C."/>
            <person name="James T.Y."/>
        </authorList>
    </citation>
    <scope>NUCLEOTIDE SEQUENCE [LARGE SCALE GENOMIC DNA]</scope>
    <source>
        <strain evidence="2 3">ACD0624</strain>
    </source>
</reference>
<accession>A0ABR3GJH3</accession>
<organism evidence="2 3">
    <name type="scientific">Discina gigas</name>
    <dbReference type="NCBI Taxonomy" id="1032678"/>
    <lineage>
        <taxon>Eukaryota</taxon>
        <taxon>Fungi</taxon>
        <taxon>Dikarya</taxon>
        <taxon>Ascomycota</taxon>
        <taxon>Pezizomycotina</taxon>
        <taxon>Pezizomycetes</taxon>
        <taxon>Pezizales</taxon>
        <taxon>Discinaceae</taxon>
        <taxon>Discina</taxon>
    </lineage>
</organism>
<evidence type="ECO:0000313" key="3">
    <source>
        <dbReference type="Proteomes" id="UP001447188"/>
    </source>
</evidence>
<sequence>MVAGGIAKTLTWFTRLFQLFFSIILVGILSYMIHQYKDVGVKSPRELVVPEVFSVLAIFVSFFSILAVCFLGYTLQLVAAFLDFAIFVGYLASAGLLRHNFHTRSARNPLRNVLISLHMADGNPHRPKLFSGLVKLLGALIIIQIFLFFITTILSVFVAQKAGDRRAFREKPARSDHQVV</sequence>
<proteinExistence type="predicted"/>
<feature type="transmembrane region" description="Helical" evidence="1">
    <location>
        <begin position="136"/>
        <end position="159"/>
    </location>
</feature>
<dbReference type="PANTHER" id="PTHR39608:SF2">
    <property type="entry name" value="MARVEL DOMAIN-CONTAINING PROTEIN"/>
    <property type="match status" value="1"/>
</dbReference>
<feature type="transmembrane region" description="Helical" evidence="1">
    <location>
        <begin position="12"/>
        <end position="33"/>
    </location>
</feature>
<feature type="transmembrane region" description="Helical" evidence="1">
    <location>
        <begin position="53"/>
        <end position="73"/>
    </location>
</feature>
<name>A0ABR3GJH3_9PEZI</name>
<evidence type="ECO:0008006" key="4">
    <source>
        <dbReference type="Google" id="ProtNLM"/>
    </source>
</evidence>
<keyword evidence="1" id="KW-0812">Transmembrane</keyword>
<comment type="caution">
    <text evidence="2">The sequence shown here is derived from an EMBL/GenBank/DDBJ whole genome shotgun (WGS) entry which is preliminary data.</text>
</comment>
<dbReference type="PANTHER" id="PTHR39608">
    <property type="entry name" value="INTEGRAL MEMBRANE PROTEIN (AFU_ORTHOLOGUE AFUA_5G08640)"/>
    <property type="match status" value="1"/>
</dbReference>